<evidence type="ECO:0000256" key="1">
    <source>
        <dbReference type="SAM" id="Phobius"/>
    </source>
</evidence>
<evidence type="ECO:0000313" key="2">
    <source>
        <dbReference type="Proteomes" id="UP000095287"/>
    </source>
</evidence>
<keyword evidence="1" id="KW-0812">Transmembrane</keyword>
<feature type="transmembrane region" description="Helical" evidence="1">
    <location>
        <begin position="102"/>
        <end position="123"/>
    </location>
</feature>
<name>A0A1I7YD13_9BILA</name>
<dbReference type="WBParaSite" id="L893_g15121.t1">
    <property type="protein sequence ID" value="L893_g15121.t1"/>
    <property type="gene ID" value="L893_g15121"/>
</dbReference>
<keyword evidence="1" id="KW-1133">Transmembrane helix</keyword>
<feature type="transmembrane region" description="Helical" evidence="1">
    <location>
        <begin position="44"/>
        <end position="62"/>
    </location>
</feature>
<proteinExistence type="predicted"/>
<keyword evidence="2" id="KW-1185">Reference proteome</keyword>
<organism evidence="2 3">
    <name type="scientific">Steinernema glaseri</name>
    <dbReference type="NCBI Taxonomy" id="37863"/>
    <lineage>
        <taxon>Eukaryota</taxon>
        <taxon>Metazoa</taxon>
        <taxon>Ecdysozoa</taxon>
        <taxon>Nematoda</taxon>
        <taxon>Chromadorea</taxon>
        <taxon>Rhabditida</taxon>
        <taxon>Tylenchina</taxon>
        <taxon>Panagrolaimomorpha</taxon>
        <taxon>Strongyloidoidea</taxon>
        <taxon>Steinernematidae</taxon>
        <taxon>Steinernema</taxon>
    </lineage>
</organism>
<reference evidence="3" key="1">
    <citation type="submission" date="2016-11" db="UniProtKB">
        <authorList>
            <consortium name="WormBaseParasite"/>
        </authorList>
    </citation>
    <scope>IDENTIFICATION</scope>
</reference>
<sequence length="201" mass="23430">MDQETVVIRGMRSVPMKQQTETQSQSPIEESTTCHGLLPIKKTATAIAVINIIMGACGIPVLTYLSFSLYSCASFIAMVIAGIFLLVGIYRERPYILSYFRTYQWLVNLCCVLTVFALFFLQFNITTFIDKYWPELHKERPIKERYTAEEYNRGHIVLTLYTVALIAYIFFGIVSMYVLKKCMRYFQYIHKDTTNYITYMM</sequence>
<feature type="transmembrane region" description="Helical" evidence="1">
    <location>
        <begin position="68"/>
        <end position="90"/>
    </location>
</feature>
<keyword evidence="1" id="KW-0472">Membrane</keyword>
<evidence type="ECO:0000313" key="3">
    <source>
        <dbReference type="WBParaSite" id="L893_g15121.t1"/>
    </source>
</evidence>
<feature type="transmembrane region" description="Helical" evidence="1">
    <location>
        <begin position="156"/>
        <end position="179"/>
    </location>
</feature>
<accession>A0A1I7YD13</accession>
<dbReference type="Proteomes" id="UP000095287">
    <property type="component" value="Unplaced"/>
</dbReference>
<protein>
    <submittedName>
        <fullName evidence="3">Aa_trans domain-containing protein</fullName>
    </submittedName>
</protein>
<dbReference type="AlphaFoldDB" id="A0A1I7YD13"/>